<protein>
    <submittedName>
        <fullName evidence="2">Hemerythrin domain-containing protein</fullName>
    </submittedName>
</protein>
<reference evidence="3" key="1">
    <citation type="journal article" date="2019" name="Int. J. Syst. Evol. Microbiol.">
        <title>The Global Catalogue of Microorganisms (GCM) 10K type strain sequencing project: providing services to taxonomists for standard genome sequencing and annotation.</title>
        <authorList>
            <consortium name="The Broad Institute Genomics Platform"/>
            <consortium name="The Broad Institute Genome Sequencing Center for Infectious Disease"/>
            <person name="Wu L."/>
            <person name="Ma J."/>
        </authorList>
    </citation>
    <scope>NUCLEOTIDE SEQUENCE [LARGE SCALE GENOMIC DNA]</scope>
    <source>
        <strain evidence="3">CGMCC 1.16275</strain>
    </source>
</reference>
<feature type="domain" description="Hemerythrin-like" evidence="1">
    <location>
        <begin position="5"/>
        <end position="127"/>
    </location>
</feature>
<evidence type="ECO:0000313" key="3">
    <source>
        <dbReference type="Proteomes" id="UP001597115"/>
    </source>
</evidence>
<dbReference type="EMBL" id="JBHUDY010000001">
    <property type="protein sequence ID" value="MFD1610550.1"/>
    <property type="molecule type" value="Genomic_DNA"/>
</dbReference>
<name>A0ABW4I0I8_9SPHN</name>
<evidence type="ECO:0000313" key="2">
    <source>
        <dbReference type="EMBL" id="MFD1610550.1"/>
    </source>
</evidence>
<dbReference type="Proteomes" id="UP001597115">
    <property type="component" value="Unassembled WGS sequence"/>
</dbReference>
<gene>
    <name evidence="2" type="ORF">ACFSCW_01895</name>
</gene>
<accession>A0ABW4I0I8</accession>
<proteinExistence type="predicted"/>
<sequence length="133" mass="15111">MKEQVEKLTHQHDELRALADSYEQALARPEPNLTTLAKHRWTLARLISAHLAVERLAFGRIANASDNVNRVMEEQRALAGQLDDHVRNWTVEAIAGDWPAYGRTCRAMMAVMRAHLDKEERELYPLLLQAGSA</sequence>
<evidence type="ECO:0000259" key="1">
    <source>
        <dbReference type="Pfam" id="PF01814"/>
    </source>
</evidence>
<dbReference type="Gene3D" id="1.20.120.520">
    <property type="entry name" value="nmb1532 protein domain like"/>
    <property type="match status" value="1"/>
</dbReference>
<organism evidence="2 3">
    <name type="scientific">Sphingomonas tabacisoli</name>
    <dbReference type="NCBI Taxonomy" id="2249466"/>
    <lineage>
        <taxon>Bacteria</taxon>
        <taxon>Pseudomonadati</taxon>
        <taxon>Pseudomonadota</taxon>
        <taxon>Alphaproteobacteria</taxon>
        <taxon>Sphingomonadales</taxon>
        <taxon>Sphingomonadaceae</taxon>
        <taxon>Sphingomonas</taxon>
    </lineage>
</organism>
<comment type="caution">
    <text evidence="2">The sequence shown here is derived from an EMBL/GenBank/DDBJ whole genome shotgun (WGS) entry which is preliminary data.</text>
</comment>
<keyword evidence="3" id="KW-1185">Reference proteome</keyword>
<dbReference type="Pfam" id="PF01814">
    <property type="entry name" value="Hemerythrin"/>
    <property type="match status" value="1"/>
</dbReference>
<dbReference type="RefSeq" id="WP_380886318.1">
    <property type="nucleotide sequence ID" value="NZ_JBHUDY010000001.1"/>
</dbReference>
<dbReference type="InterPro" id="IPR012312">
    <property type="entry name" value="Hemerythrin-like"/>
</dbReference>